<accession>A0A4Y8ZN48</accession>
<name>A0A4Y8ZN48_9SPHN</name>
<dbReference type="EMBL" id="SPDV01000030">
    <property type="protein sequence ID" value="TFI57463.1"/>
    <property type="molecule type" value="Genomic_DNA"/>
</dbReference>
<dbReference type="InterPro" id="IPR010127">
    <property type="entry name" value="Phasin_subfam-1"/>
</dbReference>
<dbReference type="Pfam" id="PF09361">
    <property type="entry name" value="Phasin_2"/>
    <property type="match status" value="1"/>
</dbReference>
<dbReference type="OrthoDB" id="8479795at2"/>
<evidence type="ECO:0000313" key="2">
    <source>
        <dbReference type="EMBL" id="TFI57463.1"/>
    </source>
</evidence>
<organism evidence="2 3">
    <name type="scientific">Sphingomonas parva</name>
    <dbReference type="NCBI Taxonomy" id="2555898"/>
    <lineage>
        <taxon>Bacteria</taxon>
        <taxon>Pseudomonadati</taxon>
        <taxon>Pseudomonadota</taxon>
        <taxon>Alphaproteobacteria</taxon>
        <taxon>Sphingomonadales</taxon>
        <taxon>Sphingomonadaceae</taxon>
        <taxon>Sphingomonas</taxon>
    </lineage>
</organism>
<dbReference type="Proteomes" id="UP000298213">
    <property type="component" value="Unassembled WGS sequence"/>
</dbReference>
<dbReference type="NCBIfam" id="TIGR01841">
    <property type="entry name" value="phasin"/>
    <property type="match status" value="1"/>
</dbReference>
<dbReference type="InterPro" id="IPR018968">
    <property type="entry name" value="Phasin"/>
</dbReference>
<reference evidence="2 3" key="1">
    <citation type="submission" date="2019-03" db="EMBL/GenBank/DDBJ databases">
        <title>Genome sequence of Sphingomonas sp. 17J27-24.</title>
        <authorList>
            <person name="Kim M."/>
            <person name="Maeng S."/>
            <person name="Sathiyaraj S."/>
        </authorList>
    </citation>
    <scope>NUCLEOTIDE SEQUENCE [LARGE SCALE GENOMIC DNA]</scope>
    <source>
        <strain evidence="2 3">17J27-24</strain>
    </source>
</reference>
<evidence type="ECO:0000259" key="1">
    <source>
        <dbReference type="Pfam" id="PF09361"/>
    </source>
</evidence>
<sequence length="147" mass="15888">MFNDTNNVAERVQAVFGDVNERAKNTIERNTRIAEELTELGRGNVEALVASTKVAARGVETIGQEVAEFGRKSFEDASAALKSLAEVKSPTDFFRLQGEFARSQFDALVAESSKLSETVIKLAGEVAEPITNRATVAAERVRTAVAL</sequence>
<comment type="caution">
    <text evidence="2">The sequence shown here is derived from an EMBL/GenBank/DDBJ whole genome shotgun (WGS) entry which is preliminary data.</text>
</comment>
<gene>
    <name evidence="2" type="ORF">E2493_14730</name>
</gene>
<dbReference type="AlphaFoldDB" id="A0A4Y8ZN48"/>
<proteinExistence type="predicted"/>
<keyword evidence="3" id="KW-1185">Reference proteome</keyword>
<evidence type="ECO:0000313" key="3">
    <source>
        <dbReference type="Proteomes" id="UP000298213"/>
    </source>
</evidence>
<feature type="domain" description="Phasin" evidence="1">
    <location>
        <begin position="35"/>
        <end position="133"/>
    </location>
</feature>
<protein>
    <submittedName>
        <fullName evidence="2">Phasin family protein</fullName>
    </submittedName>
</protein>